<dbReference type="InterPro" id="IPR045569">
    <property type="entry name" value="Metalloprtase-TldD/E_C"/>
</dbReference>
<keyword evidence="4" id="KW-1185">Reference proteome</keyword>
<feature type="domain" description="Metalloprotease TldD/E C-terminal" evidence="2">
    <location>
        <begin position="238"/>
        <end position="453"/>
    </location>
</feature>
<protein>
    <submittedName>
        <fullName evidence="3">TldD/PmbA family protein</fullName>
    </submittedName>
</protein>
<organism evidence="3 4">
    <name type="scientific">Paractinoplanes rhizophilus</name>
    <dbReference type="NCBI Taxonomy" id="1416877"/>
    <lineage>
        <taxon>Bacteria</taxon>
        <taxon>Bacillati</taxon>
        <taxon>Actinomycetota</taxon>
        <taxon>Actinomycetes</taxon>
        <taxon>Micromonosporales</taxon>
        <taxon>Micromonosporaceae</taxon>
        <taxon>Paractinoplanes</taxon>
    </lineage>
</organism>
<evidence type="ECO:0000256" key="1">
    <source>
        <dbReference type="SAM" id="MobiDB-lite"/>
    </source>
</evidence>
<comment type="caution">
    <text evidence="3">The sequence shown here is derived from an EMBL/GenBank/DDBJ whole genome shotgun (WGS) entry which is preliminary data.</text>
</comment>
<feature type="region of interest" description="Disordered" evidence="1">
    <location>
        <begin position="99"/>
        <end position="127"/>
    </location>
</feature>
<name>A0ABW2HS17_9ACTN</name>
<dbReference type="EMBL" id="JBHTBJ010000010">
    <property type="protein sequence ID" value="MFC7275616.1"/>
    <property type="molecule type" value="Genomic_DNA"/>
</dbReference>
<dbReference type="InterPro" id="IPR036059">
    <property type="entry name" value="TldD/PmbA_sf"/>
</dbReference>
<proteinExistence type="predicted"/>
<evidence type="ECO:0000313" key="4">
    <source>
        <dbReference type="Proteomes" id="UP001596548"/>
    </source>
</evidence>
<dbReference type="InterPro" id="IPR035068">
    <property type="entry name" value="TldD/PmbA_N"/>
</dbReference>
<dbReference type="Proteomes" id="UP001596548">
    <property type="component" value="Unassembled WGS sequence"/>
</dbReference>
<gene>
    <name evidence="3" type="ORF">ACFQS1_16630</name>
</gene>
<reference evidence="4" key="1">
    <citation type="journal article" date="2019" name="Int. J. Syst. Evol. Microbiol.">
        <title>The Global Catalogue of Microorganisms (GCM) 10K type strain sequencing project: providing services to taxonomists for standard genome sequencing and annotation.</title>
        <authorList>
            <consortium name="The Broad Institute Genomics Platform"/>
            <consortium name="The Broad Institute Genome Sequencing Center for Infectious Disease"/>
            <person name="Wu L."/>
            <person name="Ma J."/>
        </authorList>
    </citation>
    <scope>NUCLEOTIDE SEQUENCE [LARGE SCALE GENOMIC DNA]</scope>
    <source>
        <strain evidence="4">XZYJT-10</strain>
    </source>
</reference>
<dbReference type="PANTHER" id="PTHR43666:SF1">
    <property type="entry name" value="CONSERVED PROTEIN"/>
    <property type="match status" value="1"/>
</dbReference>
<dbReference type="RefSeq" id="WP_378968908.1">
    <property type="nucleotide sequence ID" value="NZ_JBHTBJ010000010.1"/>
</dbReference>
<feature type="region of interest" description="Disordered" evidence="1">
    <location>
        <begin position="329"/>
        <end position="350"/>
    </location>
</feature>
<dbReference type="PANTHER" id="PTHR43666">
    <property type="entry name" value="TLDD PROTEIN"/>
    <property type="match status" value="1"/>
</dbReference>
<evidence type="ECO:0000259" key="2">
    <source>
        <dbReference type="Pfam" id="PF19289"/>
    </source>
</evidence>
<accession>A0ABW2HS17</accession>
<dbReference type="SUPFAM" id="SSF111283">
    <property type="entry name" value="Putative modulator of DNA gyrase, PmbA/TldD"/>
    <property type="match status" value="1"/>
</dbReference>
<dbReference type="Gene3D" id="3.30.2290.10">
    <property type="entry name" value="PmbA/TldD superfamily"/>
    <property type="match status" value="1"/>
</dbReference>
<dbReference type="Pfam" id="PF19289">
    <property type="entry name" value="PmbA_TldD_3rd"/>
    <property type="match status" value="1"/>
</dbReference>
<sequence>MTADISRTGAELELAARVVELVRSVAGPAAEAEVVAWHNAEALTRFANSAIHQNVADATTTVRLRMHLDGRTAGGSTTITSADGLRALVERTADAVRLSPADPTWPGLTPPSPLHVSAGHPGSGERSGLDFGFDEATARADPAERAARVRDFVRAAGGLETAGFCRTIYTSAAFANSAGQAVEGRTAEAALDGIARANGSDGVARLAGGRLADIDGAVLGARAAAKARAGERPIELPPGRYEVVLEPEAVADVLSNFAMFGFNGKAFAQRQSFAELGAEQFDPSVTIVDDPLGSRGEPAPGLPFDTEGTPRATLVLVRDGVTKAVAHDRRSAAEVGAESTGHAAPDSRTWGPIATSMRLEAAPPATESVLPPADPGPTAESARPLVAHMERGLLITDLWYTRVLDPKSLVITGLTRNGVWLVEDGEIIAAVGNMRFTQSYPQALGIGMVRGIGAESVLLPDRWSGVRYAAPALHLASWNLTGNASG</sequence>
<evidence type="ECO:0000313" key="3">
    <source>
        <dbReference type="EMBL" id="MFC7275616.1"/>
    </source>
</evidence>